<feature type="region of interest" description="Disordered" evidence="1">
    <location>
        <begin position="47"/>
        <end position="103"/>
    </location>
</feature>
<comment type="caution">
    <text evidence="3">The sequence shown here is derived from an EMBL/GenBank/DDBJ whole genome shotgun (WGS) entry which is preliminary data.</text>
</comment>
<feature type="compositionally biased region" description="Gly residues" evidence="1">
    <location>
        <begin position="58"/>
        <end position="93"/>
    </location>
</feature>
<name>A0A941IEV7_9ACTN</name>
<proteinExistence type="predicted"/>
<evidence type="ECO:0000313" key="3">
    <source>
        <dbReference type="EMBL" id="MBR7825660.1"/>
    </source>
</evidence>
<evidence type="ECO:0000256" key="1">
    <source>
        <dbReference type="SAM" id="MobiDB-lite"/>
    </source>
</evidence>
<dbReference type="RefSeq" id="WP_212516814.1">
    <property type="nucleotide sequence ID" value="NZ_JAGSOH010000007.1"/>
</dbReference>
<feature type="transmembrane region" description="Helical" evidence="2">
    <location>
        <begin position="26"/>
        <end position="45"/>
    </location>
</feature>
<accession>A0A941IEV7</accession>
<dbReference type="Proteomes" id="UP000676325">
    <property type="component" value="Unassembled WGS sequence"/>
</dbReference>
<keyword evidence="2" id="KW-1133">Transmembrane helix</keyword>
<keyword evidence="2" id="KW-0812">Transmembrane</keyword>
<dbReference type="EMBL" id="JAGSOH010000007">
    <property type="protein sequence ID" value="MBR7825660.1"/>
    <property type="molecule type" value="Genomic_DNA"/>
</dbReference>
<keyword evidence="2" id="KW-0472">Membrane</keyword>
<keyword evidence="4" id="KW-1185">Reference proteome</keyword>
<gene>
    <name evidence="3" type="ORF">KDK95_05025</name>
</gene>
<protein>
    <submittedName>
        <fullName evidence="3">Uncharacterized protein</fullName>
    </submittedName>
</protein>
<evidence type="ECO:0000313" key="4">
    <source>
        <dbReference type="Proteomes" id="UP000676325"/>
    </source>
</evidence>
<evidence type="ECO:0000256" key="2">
    <source>
        <dbReference type="SAM" id="Phobius"/>
    </source>
</evidence>
<feature type="compositionally biased region" description="Low complexity" evidence="1">
    <location>
        <begin position="94"/>
        <end position="103"/>
    </location>
</feature>
<organism evidence="3 4">
    <name type="scientific">Actinospica acidithermotolerans</name>
    <dbReference type="NCBI Taxonomy" id="2828514"/>
    <lineage>
        <taxon>Bacteria</taxon>
        <taxon>Bacillati</taxon>
        <taxon>Actinomycetota</taxon>
        <taxon>Actinomycetes</taxon>
        <taxon>Catenulisporales</taxon>
        <taxon>Actinospicaceae</taxon>
        <taxon>Actinospica</taxon>
    </lineage>
</organism>
<reference evidence="3" key="1">
    <citation type="submission" date="2021-04" db="EMBL/GenBank/DDBJ databases">
        <title>Genome based classification of Actinospica acidithermotolerans sp. nov., an actinobacterium isolated from an Indonesian hot spring.</title>
        <authorList>
            <person name="Kusuma A.B."/>
            <person name="Putra K.E."/>
            <person name="Nafisah S."/>
            <person name="Loh J."/>
            <person name="Nouioui I."/>
            <person name="Goodfellow M."/>
        </authorList>
    </citation>
    <scope>NUCLEOTIDE SEQUENCE</scope>
    <source>
        <strain evidence="3">MGRD01-02</strain>
    </source>
</reference>
<sequence length="103" mass="9656">MDASTRKNIAARDAALTKTSRVTRRIAVAATAGSLVLMAGFAHLIPTHLPHLSDNGTSGNGTSGTSTGNGGGSGTGSSNGGSSGTAPGSGSGSGPSQVTSGGS</sequence>
<dbReference type="AlphaFoldDB" id="A0A941IEV7"/>